<feature type="chain" id="PRO_5017808193" evidence="1">
    <location>
        <begin position="27"/>
        <end position="297"/>
    </location>
</feature>
<proteinExistence type="predicted"/>
<feature type="signal peptide" evidence="1">
    <location>
        <begin position="1"/>
        <end position="26"/>
    </location>
</feature>
<reference evidence="2 3" key="1">
    <citation type="journal article" date="2018" name="Nat. Biotechnol.">
        <title>A standardized bacterial taxonomy based on genome phylogeny substantially revises the tree of life.</title>
        <authorList>
            <person name="Parks D.H."/>
            <person name="Chuvochina M."/>
            <person name="Waite D.W."/>
            <person name="Rinke C."/>
            <person name="Skarshewski A."/>
            <person name="Chaumeil P.A."/>
            <person name="Hugenholtz P."/>
        </authorList>
    </citation>
    <scope>NUCLEOTIDE SEQUENCE [LARGE SCALE GENOMIC DNA]</scope>
    <source>
        <strain evidence="2">UBA9375</strain>
    </source>
</reference>
<evidence type="ECO:0000256" key="1">
    <source>
        <dbReference type="SAM" id="SignalP"/>
    </source>
</evidence>
<accession>A0A3D3R328</accession>
<gene>
    <name evidence="2" type="ORF">DIT97_04785</name>
</gene>
<dbReference type="AlphaFoldDB" id="A0A3D3R328"/>
<organism evidence="2 3">
    <name type="scientific">Gimesia maris</name>
    <dbReference type="NCBI Taxonomy" id="122"/>
    <lineage>
        <taxon>Bacteria</taxon>
        <taxon>Pseudomonadati</taxon>
        <taxon>Planctomycetota</taxon>
        <taxon>Planctomycetia</taxon>
        <taxon>Planctomycetales</taxon>
        <taxon>Planctomycetaceae</taxon>
        <taxon>Gimesia</taxon>
    </lineage>
</organism>
<evidence type="ECO:0000313" key="3">
    <source>
        <dbReference type="Proteomes" id="UP000263642"/>
    </source>
</evidence>
<protein>
    <submittedName>
        <fullName evidence="2">Uncharacterized protein</fullName>
    </submittedName>
</protein>
<sequence>MKVHPLCKLSLVSVTLCLLYQTPVFSAEDEVEAPVDYGYDSKYARSYLQAASIIQKHQLHCENTRELQNAQRSLVKHSTKQQLLELMKNDDRPGFYFTSAKQIEFVDESEFKLYLKVYHLLDLDQMIKDRITPEEQKIVDRHFEATVRYSLNASFSEECRGLIHCLKSSDPAKWKQGRDFFKSLGNDGLYLACYMADVGVGQGDETIEARGFELMSLLGDETKEEVVMYLENRLRLLQWKNESMRDRYEELFRLNLERPIVARDLYQKYRQAVIQTLQPRNALIKRYQSQLTTIQHK</sequence>
<dbReference type="EMBL" id="DQAY01000029">
    <property type="protein sequence ID" value="HCO22397.1"/>
    <property type="molecule type" value="Genomic_DNA"/>
</dbReference>
<comment type="caution">
    <text evidence="2">The sequence shown here is derived from an EMBL/GenBank/DDBJ whole genome shotgun (WGS) entry which is preliminary data.</text>
</comment>
<dbReference type="Proteomes" id="UP000263642">
    <property type="component" value="Unassembled WGS sequence"/>
</dbReference>
<keyword evidence="1" id="KW-0732">Signal</keyword>
<evidence type="ECO:0000313" key="2">
    <source>
        <dbReference type="EMBL" id="HCO22397.1"/>
    </source>
</evidence>
<name>A0A3D3R328_9PLAN</name>